<proteinExistence type="predicted"/>
<sequence length="72" mass="8372">LYIFYFSTSHEFMHRHEKIADIFYTQTTKVTAICVSLTLLIPLCSTWSIGLQQFSIFPGHIYFFNGFSSVEP</sequence>
<accession>A0A0B7B0U2</accession>
<protein>
    <submittedName>
        <fullName evidence="1">Uncharacterized protein</fullName>
    </submittedName>
</protein>
<name>A0A0B7B0U2_9EUPU</name>
<dbReference type="AlphaFoldDB" id="A0A0B7B0U2"/>
<reference evidence="1" key="1">
    <citation type="submission" date="2014-12" db="EMBL/GenBank/DDBJ databases">
        <title>Insight into the proteome of Arion vulgaris.</title>
        <authorList>
            <person name="Aradska J."/>
            <person name="Bulat T."/>
            <person name="Smidak R."/>
            <person name="Sarate P."/>
            <person name="Gangsoo J."/>
            <person name="Sialana F."/>
            <person name="Bilban M."/>
            <person name="Lubec G."/>
        </authorList>
    </citation>
    <scope>NUCLEOTIDE SEQUENCE</scope>
    <source>
        <tissue evidence="1">Skin</tissue>
    </source>
</reference>
<feature type="non-terminal residue" evidence="1">
    <location>
        <position position="1"/>
    </location>
</feature>
<dbReference type="EMBL" id="HACG01039612">
    <property type="protein sequence ID" value="CEK86477.1"/>
    <property type="molecule type" value="Transcribed_RNA"/>
</dbReference>
<evidence type="ECO:0000313" key="1">
    <source>
        <dbReference type="EMBL" id="CEK86477.1"/>
    </source>
</evidence>
<organism evidence="1">
    <name type="scientific">Arion vulgaris</name>
    <dbReference type="NCBI Taxonomy" id="1028688"/>
    <lineage>
        <taxon>Eukaryota</taxon>
        <taxon>Metazoa</taxon>
        <taxon>Spiralia</taxon>
        <taxon>Lophotrochozoa</taxon>
        <taxon>Mollusca</taxon>
        <taxon>Gastropoda</taxon>
        <taxon>Heterobranchia</taxon>
        <taxon>Euthyneura</taxon>
        <taxon>Panpulmonata</taxon>
        <taxon>Eupulmonata</taxon>
        <taxon>Stylommatophora</taxon>
        <taxon>Helicina</taxon>
        <taxon>Arionoidea</taxon>
        <taxon>Arionidae</taxon>
        <taxon>Arion</taxon>
    </lineage>
</organism>
<gene>
    <name evidence="1" type="primary">ORF153994</name>
</gene>